<name>A0A7D7L1F4_CAMFE</name>
<proteinExistence type="predicted"/>
<protein>
    <submittedName>
        <fullName evidence="1">Uncharacterized protein</fullName>
    </submittedName>
</protein>
<reference evidence="1" key="1">
    <citation type="journal article" date="2021" name="PeerJ">
        <title>A comparison of fourteen fully characterized mammalian-associated Campylobacter fetus isolates suggests that loss of defense mechanisms contribute to high genomic plasticity and subspecies evolution.</title>
        <authorList>
            <person name="Nadin-Davis S.A."/>
            <person name="Chmara J."/>
            <person name="Carrillo C.D."/>
            <person name="Amoako K."/>
            <person name="Goji N."/>
            <person name="Duceppe M.O."/>
            <person name="Devenish J."/>
        </authorList>
    </citation>
    <scope>NUCLEOTIDE SEQUENCE</scope>
    <source>
        <plasmid evidence="1">pCFVi_ADRI545_P1</plasmid>
    </source>
</reference>
<organism evidence="1">
    <name type="scientific">Campylobacter fetus</name>
    <dbReference type="NCBI Taxonomy" id="196"/>
    <lineage>
        <taxon>Bacteria</taxon>
        <taxon>Pseudomonadati</taxon>
        <taxon>Campylobacterota</taxon>
        <taxon>Epsilonproteobacteria</taxon>
        <taxon>Campylobacterales</taxon>
        <taxon>Campylobacteraceae</taxon>
        <taxon>Campylobacter</taxon>
    </lineage>
</organism>
<dbReference type="EMBL" id="CP059438">
    <property type="protein sequence ID" value="QMS62030.1"/>
    <property type="molecule type" value="Genomic_DNA"/>
</dbReference>
<evidence type="ECO:0000313" key="1">
    <source>
        <dbReference type="EMBL" id="QMS62030.1"/>
    </source>
</evidence>
<dbReference type="RefSeq" id="WP_010400630.1">
    <property type="nucleotide sequence ID" value="NZ_CP059438.1"/>
</dbReference>
<geneLocation type="plasmid" evidence="1">
    <name>pCFVi_ADRI545_P1</name>
</geneLocation>
<keyword evidence="1" id="KW-0614">Plasmid</keyword>
<accession>A0A7D7L1F4</accession>
<dbReference type="AlphaFoldDB" id="A0A7D7L1F4"/>
<sequence length="84" mass="10168">MTKTKNNNNNKEKQKKKQVVIYLEEEELEYLDYIYNKKYFPTRAAYIRMLINEDKEIITKPIQNKSFLIDCKKISKFATPKTTR</sequence>
<gene>
    <name evidence="1" type="ORF">GZ988_010745</name>
</gene>